<dbReference type="Ensembl" id="ENSPCET00000026043.1">
    <property type="protein sequence ID" value="ENSPCEP00000025195.1"/>
    <property type="gene ID" value="ENSPCEG00000019016.1"/>
</dbReference>
<keyword evidence="3" id="KW-1185">Reference proteome</keyword>
<feature type="signal peptide" evidence="1">
    <location>
        <begin position="1"/>
        <end position="20"/>
    </location>
</feature>
<evidence type="ECO:0000256" key="1">
    <source>
        <dbReference type="SAM" id="SignalP"/>
    </source>
</evidence>
<accession>A0A8C8VQG6</accession>
<feature type="chain" id="PRO_5034106227" evidence="1">
    <location>
        <begin position="21"/>
        <end position="90"/>
    </location>
</feature>
<evidence type="ECO:0000313" key="2">
    <source>
        <dbReference type="Ensembl" id="ENSPCEP00000025195.1"/>
    </source>
</evidence>
<dbReference type="Proteomes" id="UP000694393">
    <property type="component" value="Unplaced"/>
</dbReference>
<reference evidence="2" key="1">
    <citation type="submission" date="2025-08" db="UniProtKB">
        <authorList>
            <consortium name="Ensembl"/>
        </authorList>
    </citation>
    <scope>IDENTIFICATION</scope>
</reference>
<sequence>MGNEAVMCLAQGLHLWLSSAMWPFWFELALHLFEGRKGKSGKIQFCVSIWKDDKKKTTQVWFLNDNKYWPSLLQPSLFPFPLRTWPPYLN</sequence>
<proteinExistence type="predicted"/>
<protein>
    <submittedName>
        <fullName evidence="2">Uncharacterized protein</fullName>
    </submittedName>
</protein>
<keyword evidence="1" id="KW-0732">Signal</keyword>
<reference evidence="2" key="2">
    <citation type="submission" date="2025-09" db="UniProtKB">
        <authorList>
            <consortium name="Ensembl"/>
        </authorList>
    </citation>
    <scope>IDENTIFICATION</scope>
</reference>
<organism evidence="2 3">
    <name type="scientific">Pelusios castaneus</name>
    <name type="common">West African mud turtle</name>
    <dbReference type="NCBI Taxonomy" id="367368"/>
    <lineage>
        <taxon>Eukaryota</taxon>
        <taxon>Metazoa</taxon>
        <taxon>Chordata</taxon>
        <taxon>Craniata</taxon>
        <taxon>Vertebrata</taxon>
        <taxon>Euteleostomi</taxon>
        <taxon>Archelosauria</taxon>
        <taxon>Testudinata</taxon>
        <taxon>Testudines</taxon>
        <taxon>Pleurodira</taxon>
        <taxon>Pelomedusidae</taxon>
        <taxon>Pelusios</taxon>
    </lineage>
</organism>
<name>A0A8C8VQG6_9SAUR</name>
<dbReference type="AlphaFoldDB" id="A0A8C8VQG6"/>
<evidence type="ECO:0000313" key="3">
    <source>
        <dbReference type="Proteomes" id="UP000694393"/>
    </source>
</evidence>